<comment type="subcellular location">
    <subcellularLocation>
        <location evidence="1">Membrane</location>
        <topology evidence="1">Multi-pass membrane protein</topology>
    </subcellularLocation>
</comment>
<dbReference type="Proteomes" id="UP000011657">
    <property type="component" value="Unassembled WGS sequence"/>
</dbReference>
<evidence type="ECO:0000256" key="1">
    <source>
        <dbReference type="ARBA" id="ARBA00004141"/>
    </source>
</evidence>
<dbReference type="OrthoDB" id="137390at2157"/>
<evidence type="ECO:0000256" key="2">
    <source>
        <dbReference type="ARBA" id="ARBA00009773"/>
    </source>
</evidence>
<feature type="region of interest" description="Disordered" evidence="6">
    <location>
        <begin position="343"/>
        <end position="395"/>
    </location>
</feature>
<feature type="transmembrane region" description="Helical" evidence="7">
    <location>
        <begin position="150"/>
        <end position="169"/>
    </location>
</feature>
<dbReference type="InterPro" id="IPR002549">
    <property type="entry name" value="AI-2E-like"/>
</dbReference>
<name>M0C5W9_9EURY</name>
<feature type="transmembrane region" description="Helical" evidence="7">
    <location>
        <begin position="20"/>
        <end position="50"/>
    </location>
</feature>
<proteinExistence type="inferred from homology"/>
<evidence type="ECO:0000256" key="3">
    <source>
        <dbReference type="ARBA" id="ARBA00022692"/>
    </source>
</evidence>
<feature type="compositionally biased region" description="Low complexity" evidence="6">
    <location>
        <begin position="343"/>
        <end position="353"/>
    </location>
</feature>
<dbReference type="eggNOG" id="arCOG02642">
    <property type="taxonomic scope" value="Archaea"/>
</dbReference>
<evidence type="ECO:0000256" key="4">
    <source>
        <dbReference type="ARBA" id="ARBA00022989"/>
    </source>
</evidence>
<sequence length="395" mass="41704">MPERPEPPAWAVEQPALTALALIAVVLGLHIILPYLQYVLFGIVLAYILLPLQRRLERYVRPMIAAFVSVITAVVVILLPLVYILNVALRQTGQLVDAVRSGDVDIGMIEQEIADRGYEVNLTGLYETYQDSISSGAQGLATGVLDVVGGLPGLMIGLTITLFVCFALLRDGEQLMEWLYRVVPIDDEIQRELFEELDQLMQASVISNVLVAAIQAVLLGAGLAVLGIPAVVLLTVLTFVLTLLPLVGAFGVWLPVSIYLAAVGRPIAAGGLVVYGLLVTVSDTYLRPALIGRTSAFNSAIIVVGIFGGLIAFGAVGLFIGPVVLGGAKIVLDVFARERTDGTRTGAGTATDAPVEGSRPETTDTEAADRTASNADAEHDDGVDSDADDGSDSDA</sequence>
<dbReference type="RefSeq" id="WP_008894788.1">
    <property type="nucleotide sequence ID" value="NZ_AOIS01000037.1"/>
</dbReference>
<dbReference type="STRING" id="1227488.C477_12482"/>
<gene>
    <name evidence="8" type="ORF">C477_12482</name>
</gene>
<dbReference type="PATRIC" id="fig|1227488.3.peg.2485"/>
<evidence type="ECO:0000313" key="8">
    <source>
        <dbReference type="EMBL" id="ELZ18023.1"/>
    </source>
</evidence>
<dbReference type="EMBL" id="AOIS01000037">
    <property type="protein sequence ID" value="ELZ18023.1"/>
    <property type="molecule type" value="Genomic_DNA"/>
</dbReference>
<dbReference type="AlphaFoldDB" id="M0C5W9"/>
<dbReference type="PANTHER" id="PTHR21716:SF4">
    <property type="entry name" value="TRANSMEMBRANE PROTEIN 245"/>
    <property type="match status" value="1"/>
</dbReference>
<organism evidence="8 9">
    <name type="scientific">Haloterrigena salina JCM 13891</name>
    <dbReference type="NCBI Taxonomy" id="1227488"/>
    <lineage>
        <taxon>Archaea</taxon>
        <taxon>Methanobacteriati</taxon>
        <taxon>Methanobacteriota</taxon>
        <taxon>Stenosarchaea group</taxon>
        <taxon>Halobacteria</taxon>
        <taxon>Halobacteriales</taxon>
        <taxon>Natrialbaceae</taxon>
        <taxon>Haloterrigena</taxon>
    </lineage>
</organism>
<dbReference type="PANTHER" id="PTHR21716">
    <property type="entry name" value="TRANSMEMBRANE PROTEIN"/>
    <property type="match status" value="1"/>
</dbReference>
<accession>M0C5W9</accession>
<evidence type="ECO:0000256" key="5">
    <source>
        <dbReference type="ARBA" id="ARBA00023136"/>
    </source>
</evidence>
<feature type="transmembrane region" description="Helical" evidence="7">
    <location>
        <begin position="232"/>
        <end position="254"/>
    </location>
</feature>
<reference evidence="8 9" key="1">
    <citation type="journal article" date="2014" name="PLoS Genet.">
        <title>Phylogenetically driven sequencing of extremely halophilic archaea reveals strategies for static and dynamic osmo-response.</title>
        <authorList>
            <person name="Becker E.A."/>
            <person name="Seitzer P.M."/>
            <person name="Tritt A."/>
            <person name="Larsen D."/>
            <person name="Krusor M."/>
            <person name="Yao A.I."/>
            <person name="Wu D."/>
            <person name="Madern D."/>
            <person name="Eisen J.A."/>
            <person name="Darling A.E."/>
            <person name="Facciotti M.T."/>
        </authorList>
    </citation>
    <scope>NUCLEOTIDE SEQUENCE [LARGE SCALE GENOMIC DNA]</scope>
    <source>
        <strain evidence="8 9">JCM 13891</strain>
    </source>
</reference>
<comment type="similarity">
    <text evidence="2">Belongs to the autoinducer-2 exporter (AI-2E) (TC 2.A.86) family.</text>
</comment>
<evidence type="ECO:0000256" key="6">
    <source>
        <dbReference type="SAM" id="MobiDB-lite"/>
    </source>
</evidence>
<evidence type="ECO:0000256" key="7">
    <source>
        <dbReference type="SAM" id="Phobius"/>
    </source>
</evidence>
<keyword evidence="4 7" id="KW-1133">Transmembrane helix</keyword>
<feature type="transmembrane region" description="Helical" evidence="7">
    <location>
        <begin position="297"/>
        <end position="320"/>
    </location>
</feature>
<feature type="compositionally biased region" description="Acidic residues" evidence="6">
    <location>
        <begin position="383"/>
        <end position="395"/>
    </location>
</feature>
<comment type="caution">
    <text evidence="8">The sequence shown here is derived from an EMBL/GenBank/DDBJ whole genome shotgun (WGS) entry which is preliminary data.</text>
</comment>
<protein>
    <recommendedName>
        <fullName evidence="10">Permease</fullName>
    </recommendedName>
</protein>
<keyword evidence="5 7" id="KW-0472">Membrane</keyword>
<keyword evidence="3 7" id="KW-0812">Transmembrane</keyword>
<dbReference type="GO" id="GO:0016020">
    <property type="term" value="C:membrane"/>
    <property type="evidence" value="ECO:0007669"/>
    <property type="project" value="UniProtKB-SubCell"/>
</dbReference>
<evidence type="ECO:0000313" key="9">
    <source>
        <dbReference type="Proteomes" id="UP000011657"/>
    </source>
</evidence>
<dbReference type="Pfam" id="PF01594">
    <property type="entry name" value="AI-2E_transport"/>
    <property type="match status" value="1"/>
</dbReference>
<keyword evidence="9" id="KW-1185">Reference proteome</keyword>
<feature type="transmembrane region" description="Helical" evidence="7">
    <location>
        <begin position="266"/>
        <end position="285"/>
    </location>
</feature>
<feature type="transmembrane region" description="Helical" evidence="7">
    <location>
        <begin position="205"/>
        <end position="226"/>
    </location>
</feature>
<evidence type="ECO:0008006" key="10">
    <source>
        <dbReference type="Google" id="ProtNLM"/>
    </source>
</evidence>
<feature type="transmembrane region" description="Helical" evidence="7">
    <location>
        <begin position="62"/>
        <end position="85"/>
    </location>
</feature>